<evidence type="ECO:0000256" key="3">
    <source>
        <dbReference type="ARBA" id="ARBA00022898"/>
    </source>
</evidence>
<dbReference type="InterPro" id="IPR036052">
    <property type="entry name" value="TrpB-like_PALP_sf"/>
</dbReference>
<dbReference type="Proteomes" id="UP001501508">
    <property type="component" value="Unassembled WGS sequence"/>
</dbReference>
<evidence type="ECO:0000313" key="6">
    <source>
        <dbReference type="Proteomes" id="UP001501508"/>
    </source>
</evidence>
<keyword evidence="6" id="KW-1185">Reference proteome</keyword>
<protein>
    <submittedName>
        <fullName evidence="5">Pyridoxal-phosphate dependent enzyme</fullName>
    </submittedName>
</protein>
<dbReference type="PANTHER" id="PTHR43780">
    <property type="entry name" value="1-AMINOCYCLOPROPANE-1-CARBOXYLATE DEAMINASE-RELATED"/>
    <property type="match status" value="1"/>
</dbReference>
<reference evidence="6" key="1">
    <citation type="journal article" date="2019" name="Int. J. Syst. Evol. Microbiol.">
        <title>The Global Catalogue of Microorganisms (GCM) 10K type strain sequencing project: providing services to taxonomists for standard genome sequencing and annotation.</title>
        <authorList>
            <consortium name="The Broad Institute Genomics Platform"/>
            <consortium name="The Broad Institute Genome Sequencing Center for Infectious Disease"/>
            <person name="Wu L."/>
            <person name="Ma J."/>
        </authorList>
    </citation>
    <scope>NUCLEOTIDE SEQUENCE [LARGE SCALE GENOMIC DNA]</scope>
    <source>
        <strain evidence="6">JCM 31920</strain>
    </source>
</reference>
<organism evidence="5 6">
    <name type="scientific">Ravibacter arvi</name>
    <dbReference type="NCBI Taxonomy" id="2051041"/>
    <lineage>
        <taxon>Bacteria</taxon>
        <taxon>Pseudomonadati</taxon>
        <taxon>Bacteroidota</taxon>
        <taxon>Cytophagia</taxon>
        <taxon>Cytophagales</taxon>
        <taxon>Spirosomataceae</taxon>
        <taxon>Ravibacter</taxon>
    </lineage>
</organism>
<evidence type="ECO:0000259" key="4">
    <source>
        <dbReference type="Pfam" id="PF00291"/>
    </source>
</evidence>
<dbReference type="InterPro" id="IPR001926">
    <property type="entry name" value="TrpB-like_PALP"/>
</dbReference>
<feature type="domain" description="Tryptophan synthase beta chain-like PALP" evidence="4">
    <location>
        <begin position="20"/>
        <end position="289"/>
    </location>
</feature>
<dbReference type="Pfam" id="PF00291">
    <property type="entry name" value="PALP"/>
    <property type="match status" value="1"/>
</dbReference>
<evidence type="ECO:0000256" key="2">
    <source>
        <dbReference type="ARBA" id="ARBA00008639"/>
    </source>
</evidence>
<dbReference type="RefSeq" id="WP_345031285.1">
    <property type="nucleotide sequence ID" value="NZ_BAABEY010000030.1"/>
</dbReference>
<dbReference type="PIRSF" id="PIRSF006278">
    <property type="entry name" value="ACCD_DCysDesulf"/>
    <property type="match status" value="1"/>
</dbReference>
<evidence type="ECO:0000256" key="1">
    <source>
        <dbReference type="ARBA" id="ARBA00001933"/>
    </source>
</evidence>
<evidence type="ECO:0000313" key="5">
    <source>
        <dbReference type="EMBL" id="GAA4443936.1"/>
    </source>
</evidence>
<comment type="similarity">
    <text evidence="2">Belongs to the ACC deaminase/D-cysteine desulfhydrase family.</text>
</comment>
<dbReference type="EMBL" id="BAABEY010000030">
    <property type="protein sequence ID" value="GAA4443936.1"/>
    <property type="molecule type" value="Genomic_DNA"/>
</dbReference>
<dbReference type="PANTHER" id="PTHR43780:SF2">
    <property type="entry name" value="1-AMINOCYCLOPROPANE-1-CARBOXYLATE DEAMINASE-RELATED"/>
    <property type="match status" value="1"/>
</dbReference>
<gene>
    <name evidence="5" type="ORF">GCM10023091_33370</name>
</gene>
<dbReference type="SUPFAM" id="SSF53686">
    <property type="entry name" value="Tryptophan synthase beta subunit-like PLP-dependent enzymes"/>
    <property type="match status" value="1"/>
</dbReference>
<comment type="cofactor">
    <cofactor evidence="1">
        <name>pyridoxal 5'-phosphate</name>
        <dbReference type="ChEBI" id="CHEBI:597326"/>
    </cofactor>
</comment>
<name>A0ABP8M3N6_9BACT</name>
<dbReference type="InterPro" id="IPR027278">
    <property type="entry name" value="ACCD_DCysDesulf"/>
</dbReference>
<keyword evidence="3" id="KW-0663">Pyridoxal phosphate</keyword>
<sequence>MTKYADLKLPSQVFQLIDPVFEQAGIQVYLKRDDLIHPAISGNKWRKLKYNLLHALEQKAEALVSFGGAFSNHLYALATVGRLWKIKTIGFVRGDELGPESSATLRHCAREGMELHFISRTAYREKEKSPEFRHFTGLPANTFLIPEGGTNAMALRGVGEMTDEVESAGIQPDIYVVPAGTGGTAAGLLARDRKVLAVAVLKNAGFLQRDIEKWISPQQSERLDLLTDYHFGGYGKHTEELRSFIHRFESAHGILLEQVYTGKMMFALYDLAKRGYFARGTTLLAVHTGGLQGKLEL</sequence>
<accession>A0ABP8M3N6</accession>
<comment type="caution">
    <text evidence="5">The sequence shown here is derived from an EMBL/GenBank/DDBJ whole genome shotgun (WGS) entry which is preliminary data.</text>
</comment>
<dbReference type="Gene3D" id="3.40.50.1100">
    <property type="match status" value="2"/>
</dbReference>
<proteinExistence type="inferred from homology"/>